<gene>
    <name evidence="1" type="ORF">RPERSI_LOCUS26167</name>
</gene>
<organism evidence="1 2">
    <name type="scientific">Racocetra persica</name>
    <dbReference type="NCBI Taxonomy" id="160502"/>
    <lineage>
        <taxon>Eukaryota</taxon>
        <taxon>Fungi</taxon>
        <taxon>Fungi incertae sedis</taxon>
        <taxon>Mucoromycota</taxon>
        <taxon>Glomeromycotina</taxon>
        <taxon>Glomeromycetes</taxon>
        <taxon>Diversisporales</taxon>
        <taxon>Gigasporaceae</taxon>
        <taxon>Racocetra</taxon>
    </lineage>
</organism>
<protein>
    <submittedName>
        <fullName evidence="1">9035_t:CDS:1</fullName>
    </submittedName>
</protein>
<accession>A0ACA9S435</accession>
<evidence type="ECO:0000313" key="1">
    <source>
        <dbReference type="EMBL" id="CAG8824086.1"/>
    </source>
</evidence>
<reference evidence="1" key="1">
    <citation type="submission" date="2021-06" db="EMBL/GenBank/DDBJ databases">
        <authorList>
            <person name="Kallberg Y."/>
            <person name="Tangrot J."/>
            <person name="Rosling A."/>
        </authorList>
    </citation>
    <scope>NUCLEOTIDE SEQUENCE</scope>
    <source>
        <strain evidence="1">MA461A</strain>
    </source>
</reference>
<dbReference type="Proteomes" id="UP000789920">
    <property type="component" value="Unassembled WGS sequence"/>
</dbReference>
<feature type="non-terminal residue" evidence="1">
    <location>
        <position position="1"/>
    </location>
</feature>
<name>A0ACA9S435_9GLOM</name>
<proteinExistence type="predicted"/>
<sequence length="60" mass="6703">EGYKPEDAVSLRLHEALREIKDRGRGIPVDGHKYTQEELQKALRSVVKAAVENGHGEHLA</sequence>
<keyword evidence="2" id="KW-1185">Reference proteome</keyword>
<dbReference type="EMBL" id="CAJVQC010088409">
    <property type="protein sequence ID" value="CAG8824086.1"/>
    <property type="molecule type" value="Genomic_DNA"/>
</dbReference>
<comment type="caution">
    <text evidence="1">The sequence shown here is derived from an EMBL/GenBank/DDBJ whole genome shotgun (WGS) entry which is preliminary data.</text>
</comment>
<evidence type="ECO:0000313" key="2">
    <source>
        <dbReference type="Proteomes" id="UP000789920"/>
    </source>
</evidence>